<dbReference type="GO" id="GO:0000166">
    <property type="term" value="F:nucleotide binding"/>
    <property type="evidence" value="ECO:0007669"/>
    <property type="project" value="UniProtKB-KW"/>
</dbReference>
<sequence length="363" mass="38785">MHKIHVDLGADSYDIVVANGAIRKLAEFLRPLVAPSRILIISNSTVFGLYGDTIREALIPLGCEISADLVEDGEQYKNLATIEHLLDGMVKARLDRKSVVVALGGGVVGDMAGFAASIFMRGVPYVQAPTTLLAQVDSSIGGKVGVDHVSGKNLIGSFHQPLLVCTDPALLSTLSARDYRNGLSEVIKYGVIADEGLFSLLERHIGVLCERGDGVLTDIIKRCCQIKARIIQQDVREITGLRSILNYGHTIGHAVESVTGYTRYSHGEAVSIGMVAAARIAGILNLVPQGVEQRQEHLLESVGLPVKAEGVAMDRVVDAMQLDKKASGGKLKFVVPISIGRGVIRENVPAEVVERALAEIGAK</sequence>
<dbReference type="SUPFAM" id="SSF56796">
    <property type="entry name" value="Dehydroquinate synthase-like"/>
    <property type="match status" value="1"/>
</dbReference>
<evidence type="ECO:0000256" key="3">
    <source>
        <dbReference type="ARBA" id="ARBA00001947"/>
    </source>
</evidence>
<dbReference type="Proteomes" id="UP000265882">
    <property type="component" value="Unassembled WGS sequence"/>
</dbReference>
<protein>
    <recommendedName>
        <fullName evidence="9 19">3-dehydroquinate synthase</fullName>
        <shortName evidence="19">DHQS</shortName>
        <ecNumber evidence="8 19">4.2.3.4</ecNumber>
    </recommendedName>
</protein>
<feature type="binding site" evidence="19">
    <location>
        <position position="152"/>
    </location>
    <ligand>
        <name>NAD(+)</name>
        <dbReference type="ChEBI" id="CHEBI:57540"/>
    </ligand>
</feature>
<feature type="binding site" evidence="19">
    <location>
        <begin position="106"/>
        <end position="110"/>
    </location>
    <ligand>
        <name>NAD(+)</name>
        <dbReference type="ChEBI" id="CHEBI:57540"/>
    </ligand>
</feature>
<evidence type="ECO:0000256" key="2">
    <source>
        <dbReference type="ARBA" id="ARBA00001911"/>
    </source>
</evidence>
<keyword evidence="12 19" id="KW-0479">Metal-binding</keyword>
<evidence type="ECO:0000259" key="21">
    <source>
        <dbReference type="Pfam" id="PF01761"/>
    </source>
</evidence>
<evidence type="ECO:0000256" key="8">
    <source>
        <dbReference type="ARBA" id="ARBA00013031"/>
    </source>
</evidence>
<dbReference type="Gene3D" id="3.40.50.1970">
    <property type="match status" value="1"/>
</dbReference>
<accession>A0A3A4NIJ0</accession>
<keyword evidence="11 19" id="KW-0028">Amino-acid biosynthesis</keyword>
<evidence type="ECO:0000313" key="24">
    <source>
        <dbReference type="Proteomes" id="UP000265882"/>
    </source>
</evidence>
<dbReference type="GO" id="GO:0003856">
    <property type="term" value="F:3-dehydroquinate synthase activity"/>
    <property type="evidence" value="ECO:0007669"/>
    <property type="project" value="UniProtKB-UniRule"/>
</dbReference>
<evidence type="ECO:0000256" key="15">
    <source>
        <dbReference type="ARBA" id="ARBA00023027"/>
    </source>
</evidence>
<evidence type="ECO:0000256" key="10">
    <source>
        <dbReference type="ARBA" id="ARBA00022490"/>
    </source>
</evidence>
<feature type="binding site" evidence="19">
    <location>
        <position position="266"/>
    </location>
    <ligand>
        <name>Zn(2+)</name>
        <dbReference type="ChEBI" id="CHEBI:29105"/>
    </ligand>
</feature>
<comment type="function">
    <text evidence="4 19">Catalyzes the conversion of 3-deoxy-D-arabino-heptulosonate 7-phosphate (DAHP) to dehydroquinate (DHQ).</text>
</comment>
<comment type="caution">
    <text evidence="23">The sequence shown here is derived from an EMBL/GenBank/DDBJ whole genome shotgun (WGS) entry which is preliminary data.</text>
</comment>
<evidence type="ECO:0000256" key="20">
    <source>
        <dbReference type="SAM" id="Phobius"/>
    </source>
</evidence>
<evidence type="ECO:0000256" key="4">
    <source>
        <dbReference type="ARBA" id="ARBA00003485"/>
    </source>
</evidence>
<dbReference type="Pfam" id="PF24621">
    <property type="entry name" value="DHQS_C"/>
    <property type="match status" value="1"/>
</dbReference>
<dbReference type="GO" id="GO:0008652">
    <property type="term" value="P:amino acid biosynthetic process"/>
    <property type="evidence" value="ECO:0007669"/>
    <property type="project" value="UniProtKB-KW"/>
</dbReference>
<dbReference type="GO" id="GO:0005737">
    <property type="term" value="C:cytoplasm"/>
    <property type="evidence" value="ECO:0007669"/>
    <property type="project" value="UniProtKB-SubCell"/>
</dbReference>
<organism evidence="23 24">
    <name type="scientific">Abyssobacteria bacterium (strain SURF_5)</name>
    <dbReference type="NCBI Taxonomy" id="2093360"/>
    <lineage>
        <taxon>Bacteria</taxon>
        <taxon>Pseudomonadati</taxon>
        <taxon>Candidatus Hydrogenedentota</taxon>
        <taxon>Candidatus Abyssobacteria</taxon>
    </lineage>
</organism>
<comment type="similarity">
    <text evidence="7 19">Belongs to the sugar phosphate cyclases superfamily. Dehydroquinate synthase family.</text>
</comment>
<feature type="domain" description="3-dehydroquinate synthase N-terminal" evidence="21">
    <location>
        <begin position="70"/>
        <end position="180"/>
    </location>
</feature>
<dbReference type="InterPro" id="IPR056179">
    <property type="entry name" value="DHQS_C"/>
</dbReference>
<keyword evidence="20" id="KW-0812">Transmembrane</keyword>
<dbReference type="InterPro" id="IPR016037">
    <property type="entry name" value="DHQ_synth_AroB"/>
</dbReference>
<keyword evidence="18 19" id="KW-0170">Cobalt</keyword>
<dbReference type="Gene3D" id="1.20.1090.10">
    <property type="entry name" value="Dehydroquinate synthase-like - alpha domain"/>
    <property type="match status" value="1"/>
</dbReference>
<evidence type="ECO:0000256" key="16">
    <source>
        <dbReference type="ARBA" id="ARBA00023141"/>
    </source>
</evidence>
<evidence type="ECO:0000259" key="22">
    <source>
        <dbReference type="Pfam" id="PF24621"/>
    </source>
</evidence>
<feature type="transmembrane region" description="Helical" evidence="20">
    <location>
        <begin position="99"/>
        <end position="120"/>
    </location>
</feature>
<evidence type="ECO:0000256" key="7">
    <source>
        <dbReference type="ARBA" id="ARBA00005412"/>
    </source>
</evidence>
<evidence type="ECO:0000256" key="6">
    <source>
        <dbReference type="ARBA" id="ARBA00004661"/>
    </source>
</evidence>
<evidence type="ECO:0000313" key="23">
    <source>
        <dbReference type="EMBL" id="RJP14994.1"/>
    </source>
</evidence>
<feature type="binding site" evidence="19">
    <location>
        <position position="249"/>
    </location>
    <ligand>
        <name>Zn(2+)</name>
        <dbReference type="ChEBI" id="CHEBI:29105"/>
    </ligand>
</feature>
<dbReference type="NCBIfam" id="TIGR01357">
    <property type="entry name" value="aroB"/>
    <property type="match status" value="1"/>
</dbReference>
<comment type="subcellular location">
    <subcellularLocation>
        <location evidence="5 19">Cytoplasm</location>
    </subcellularLocation>
</comment>
<keyword evidence="20" id="KW-0472">Membrane</keyword>
<comment type="caution">
    <text evidence="19">Lacks conserved residue(s) required for the propagation of feature annotation.</text>
</comment>
<comment type="cofactor">
    <cofactor evidence="2 19">
        <name>NAD(+)</name>
        <dbReference type="ChEBI" id="CHEBI:57540"/>
    </cofactor>
</comment>
<comment type="pathway">
    <text evidence="6 19">Metabolic intermediate biosynthesis; chorismate biosynthesis; chorismate from D-erythrose 4-phosphate and phosphoenolpyruvate: step 2/7.</text>
</comment>
<keyword evidence="15 19" id="KW-0520">NAD</keyword>
<feature type="domain" description="3-dehydroquinate synthase C-terminal" evidence="22">
    <location>
        <begin position="182"/>
        <end position="326"/>
    </location>
</feature>
<keyword evidence="14 19" id="KW-0862">Zinc</keyword>
<dbReference type="CDD" id="cd08195">
    <property type="entry name" value="DHQS"/>
    <property type="match status" value="1"/>
</dbReference>
<evidence type="ECO:0000256" key="18">
    <source>
        <dbReference type="ARBA" id="ARBA00023285"/>
    </source>
</evidence>
<dbReference type="InterPro" id="IPR030960">
    <property type="entry name" value="DHQS/DOIS_N"/>
</dbReference>
<evidence type="ECO:0000256" key="13">
    <source>
        <dbReference type="ARBA" id="ARBA00022741"/>
    </source>
</evidence>
<evidence type="ECO:0000256" key="1">
    <source>
        <dbReference type="ARBA" id="ARBA00001393"/>
    </source>
</evidence>
<keyword evidence="17 19" id="KW-0456">Lyase</keyword>
<dbReference type="AlphaFoldDB" id="A0A3A4NIJ0"/>
<dbReference type="InterPro" id="IPR050071">
    <property type="entry name" value="Dehydroquinate_synthase"/>
</dbReference>
<feature type="binding site" evidence="19">
    <location>
        <begin position="72"/>
        <end position="77"/>
    </location>
    <ligand>
        <name>NAD(+)</name>
        <dbReference type="ChEBI" id="CHEBI:57540"/>
    </ligand>
</feature>
<comment type="catalytic activity">
    <reaction evidence="1 19">
        <text>7-phospho-2-dehydro-3-deoxy-D-arabino-heptonate = 3-dehydroquinate + phosphate</text>
        <dbReference type="Rhea" id="RHEA:21968"/>
        <dbReference type="ChEBI" id="CHEBI:32364"/>
        <dbReference type="ChEBI" id="CHEBI:43474"/>
        <dbReference type="ChEBI" id="CHEBI:58394"/>
        <dbReference type="EC" id="4.2.3.4"/>
    </reaction>
</comment>
<dbReference type="EC" id="4.2.3.4" evidence="8 19"/>
<reference evidence="23 24" key="1">
    <citation type="journal article" date="2017" name="ISME J.">
        <title>Energy and carbon metabolisms in a deep terrestrial subsurface fluid microbial community.</title>
        <authorList>
            <person name="Momper L."/>
            <person name="Jungbluth S.P."/>
            <person name="Lee M.D."/>
            <person name="Amend J.P."/>
        </authorList>
    </citation>
    <scope>NUCLEOTIDE SEQUENCE [LARGE SCALE GENOMIC DNA]</scope>
    <source>
        <strain evidence="23">SURF_5</strain>
    </source>
</reference>
<comment type="cofactor">
    <cofactor evidence="3">
        <name>Zn(2+)</name>
        <dbReference type="ChEBI" id="CHEBI:29105"/>
    </cofactor>
</comment>
<dbReference type="HAMAP" id="MF_00110">
    <property type="entry name" value="DHQ_synthase"/>
    <property type="match status" value="1"/>
</dbReference>
<dbReference type="FunFam" id="3.40.50.1970:FF:000007">
    <property type="entry name" value="Pentafunctional AROM polypeptide"/>
    <property type="match status" value="1"/>
</dbReference>
<keyword evidence="16 19" id="KW-0057">Aromatic amino acid biosynthesis</keyword>
<evidence type="ECO:0000256" key="14">
    <source>
        <dbReference type="ARBA" id="ARBA00022833"/>
    </source>
</evidence>
<evidence type="ECO:0000256" key="19">
    <source>
        <dbReference type="HAMAP-Rule" id="MF_00110"/>
    </source>
</evidence>
<comment type="cofactor">
    <cofactor evidence="19">
        <name>Co(2+)</name>
        <dbReference type="ChEBI" id="CHEBI:48828"/>
    </cofactor>
    <cofactor evidence="19">
        <name>Zn(2+)</name>
        <dbReference type="ChEBI" id="CHEBI:29105"/>
    </cofactor>
    <text evidence="19">Binds 1 divalent metal cation per subunit. Can use either Co(2+) or Zn(2+).</text>
</comment>
<dbReference type="GO" id="GO:0009073">
    <property type="term" value="P:aromatic amino acid family biosynthetic process"/>
    <property type="evidence" value="ECO:0007669"/>
    <property type="project" value="UniProtKB-KW"/>
</dbReference>
<dbReference type="PANTHER" id="PTHR43622">
    <property type="entry name" value="3-DEHYDROQUINATE SYNTHASE"/>
    <property type="match status" value="1"/>
</dbReference>
<gene>
    <name evidence="19" type="primary">aroB</name>
    <name evidence="23" type="ORF">C4520_20710</name>
</gene>
<evidence type="ECO:0000256" key="5">
    <source>
        <dbReference type="ARBA" id="ARBA00004496"/>
    </source>
</evidence>
<name>A0A3A4NIJ0_ABYX5</name>
<dbReference type="Pfam" id="PF01761">
    <property type="entry name" value="DHQ_synthase"/>
    <property type="match status" value="1"/>
</dbReference>
<dbReference type="EMBL" id="QZKU01000139">
    <property type="protein sequence ID" value="RJP14994.1"/>
    <property type="molecule type" value="Genomic_DNA"/>
</dbReference>
<dbReference type="InterPro" id="IPR030963">
    <property type="entry name" value="DHQ_synth_fam"/>
</dbReference>
<feature type="binding site" evidence="19">
    <location>
        <position position="143"/>
    </location>
    <ligand>
        <name>NAD(+)</name>
        <dbReference type="ChEBI" id="CHEBI:57540"/>
    </ligand>
</feature>
<keyword evidence="20" id="KW-1133">Transmembrane helix</keyword>
<evidence type="ECO:0000256" key="12">
    <source>
        <dbReference type="ARBA" id="ARBA00022723"/>
    </source>
</evidence>
<proteinExistence type="inferred from homology"/>
<evidence type="ECO:0000256" key="17">
    <source>
        <dbReference type="ARBA" id="ARBA00023239"/>
    </source>
</evidence>
<dbReference type="GO" id="GO:0009423">
    <property type="term" value="P:chorismate biosynthetic process"/>
    <property type="evidence" value="ECO:0007669"/>
    <property type="project" value="UniProtKB-UniRule"/>
</dbReference>
<feature type="binding site" evidence="19">
    <location>
        <position position="185"/>
    </location>
    <ligand>
        <name>Zn(2+)</name>
        <dbReference type="ChEBI" id="CHEBI:29105"/>
    </ligand>
</feature>
<evidence type="ECO:0000256" key="9">
    <source>
        <dbReference type="ARBA" id="ARBA00017684"/>
    </source>
</evidence>
<dbReference type="UniPathway" id="UPA00053">
    <property type="reaction ID" value="UER00085"/>
</dbReference>
<keyword evidence="13 19" id="KW-0547">Nucleotide-binding</keyword>
<dbReference type="GO" id="GO:0046872">
    <property type="term" value="F:metal ion binding"/>
    <property type="evidence" value="ECO:0007669"/>
    <property type="project" value="UniProtKB-KW"/>
</dbReference>
<dbReference type="PANTHER" id="PTHR43622:SF7">
    <property type="entry name" value="3-DEHYDROQUINATE SYNTHASE, CHLOROPLASTIC"/>
    <property type="match status" value="1"/>
</dbReference>
<feature type="binding site" evidence="19">
    <location>
        <begin position="130"/>
        <end position="131"/>
    </location>
    <ligand>
        <name>NAD(+)</name>
        <dbReference type="ChEBI" id="CHEBI:57540"/>
    </ligand>
</feature>
<dbReference type="PIRSF" id="PIRSF001455">
    <property type="entry name" value="DHQ_synth"/>
    <property type="match status" value="1"/>
</dbReference>
<evidence type="ECO:0000256" key="11">
    <source>
        <dbReference type="ARBA" id="ARBA00022605"/>
    </source>
</evidence>
<keyword evidence="10 19" id="KW-0963">Cytoplasm</keyword>